<organism evidence="2 3">
    <name type="scientific">Colletotrichum chrysophilum</name>
    <dbReference type="NCBI Taxonomy" id="1836956"/>
    <lineage>
        <taxon>Eukaryota</taxon>
        <taxon>Fungi</taxon>
        <taxon>Dikarya</taxon>
        <taxon>Ascomycota</taxon>
        <taxon>Pezizomycotina</taxon>
        <taxon>Sordariomycetes</taxon>
        <taxon>Hypocreomycetidae</taxon>
        <taxon>Glomerellales</taxon>
        <taxon>Glomerellaceae</taxon>
        <taxon>Colletotrichum</taxon>
        <taxon>Colletotrichum gloeosporioides species complex</taxon>
    </lineage>
</organism>
<proteinExistence type="predicted"/>
<reference evidence="2" key="1">
    <citation type="submission" date="2023-01" db="EMBL/GenBank/DDBJ databases">
        <title>Colletotrichum chrysophilum M932 genome sequence.</title>
        <authorList>
            <person name="Baroncelli R."/>
        </authorList>
    </citation>
    <scope>NUCLEOTIDE SEQUENCE</scope>
    <source>
        <strain evidence="2">M932</strain>
    </source>
</reference>
<dbReference type="EMBL" id="JAQOWY010000181">
    <property type="protein sequence ID" value="KAK1848110.1"/>
    <property type="molecule type" value="Genomic_DNA"/>
</dbReference>
<evidence type="ECO:0000313" key="2">
    <source>
        <dbReference type="EMBL" id="KAK1848110.1"/>
    </source>
</evidence>
<keyword evidence="3" id="KW-1185">Reference proteome</keyword>
<protein>
    <submittedName>
        <fullName evidence="2">Uncharacterized protein</fullName>
    </submittedName>
</protein>
<evidence type="ECO:0000256" key="1">
    <source>
        <dbReference type="SAM" id="MobiDB-lite"/>
    </source>
</evidence>
<accession>A0AAD9AJK1</accession>
<sequence>MIKYKDGGRLEGIHLANTSNGQDVVRLHHAAGLLNKDVAKTGHFTHFAFSEHKSFRFARVCRTKDLLQKPFGGGVSEFDVLRNAFWAAVPQAFRMRVAKYGPEAARGSQSSWRGWRGISRQQAGANDSKPAFRGLVLRRLDAFAQLFGRFGGHRQASGPKYDMASYPSHKPQTPQPPPPIPINDGDDDQGGATRDY</sequence>
<name>A0AAD9AJK1_9PEZI</name>
<gene>
    <name evidence="2" type="ORF">CCHR01_09290</name>
</gene>
<dbReference type="Proteomes" id="UP001243330">
    <property type="component" value="Unassembled WGS sequence"/>
</dbReference>
<dbReference type="AlphaFoldDB" id="A0AAD9AJK1"/>
<feature type="region of interest" description="Disordered" evidence="1">
    <location>
        <begin position="155"/>
        <end position="196"/>
    </location>
</feature>
<evidence type="ECO:0000313" key="3">
    <source>
        <dbReference type="Proteomes" id="UP001243330"/>
    </source>
</evidence>
<comment type="caution">
    <text evidence="2">The sequence shown here is derived from an EMBL/GenBank/DDBJ whole genome shotgun (WGS) entry which is preliminary data.</text>
</comment>